<dbReference type="EMBL" id="HG735468">
    <property type="protein sequence ID" value="CDJ35995.1"/>
    <property type="molecule type" value="Genomic_DNA"/>
</dbReference>
<sequence>MQIRVCTYSLQQRSSSPVTRSRWLRSDTEEVSQQSQALSSSQTETREGQEARDNEINRITDPHTGGTTAQQSALRVIAGSVGHTTSNVKKALLALREEEKAQQGRNTAPESLYGKLKKRALERNLHTARRRLISVLQGASAQQLQTLYQTDRRKCVEKILADKYHPRSQDCPIPLTELETYFMHQHSEQSIDTHCQVANEFLDPLAAAPGGAKRIDLSFTEEAMTAIYNACSQHRKVPVKWKQGVTVLIPKGGDRTRVKNWRPINLQDCTYKLYAAMCKASLYMTYCDLKNAFAPIPNKLIHTALQAQRLPKHLQEIVSDLYEGASFSILTKEGSSGIIENRRGVKQGCPLSPILFSLAIDPLLRRLAACNAGPELHELKTVANSCEGISSLHQVVTAFFQWTGLEANPSECATMGWKVVQTKQQPDPVQLRLHNEVLPVVKLGEAYKYLGLKDALETTVHQGQILRVMSKVKKDFAKILRSALLPWQKLDAVRTFVMSRLDYHLRHCYPYKQQMVLFDRHIRAILKATFKLSKSTATEVFHQPSSQGRLGCTSLQTIATATQIGHAVQMLNSKDSMIQAVAEGQVLEVIKRAYVYTPDSDESDRVAILAYLNGRDIGCLKKRSKKVDIRSLWSELPGNISASKTRIETGSDGSYLVKTADGSTLDQEHIIRSIKHPDRETLAHVLNHCPHSLDSKIKERHNKALERITTAIKRSGVNRGKTIQIDSCPTDIETLLRPEIILRDGQYKQMAIAYVAIVFEGYEQNSF</sequence>
<evidence type="ECO:0000256" key="1">
    <source>
        <dbReference type="SAM" id="MobiDB-lite"/>
    </source>
</evidence>
<feature type="compositionally biased region" description="Basic and acidic residues" evidence="1">
    <location>
        <begin position="44"/>
        <end position="61"/>
    </location>
</feature>
<reference evidence="3" key="2">
    <citation type="submission" date="2013-10" db="EMBL/GenBank/DDBJ databases">
        <authorList>
            <person name="Aslett M."/>
        </authorList>
    </citation>
    <scope>NUCLEOTIDE SEQUENCE [LARGE SCALE GENOMIC DNA]</scope>
    <source>
        <strain evidence="3">Houghton</strain>
    </source>
</reference>
<dbReference type="RefSeq" id="XP_037878284.1">
    <property type="nucleotide sequence ID" value="XM_038022430.1"/>
</dbReference>
<dbReference type="PANTHER" id="PTHR35450:SF2">
    <property type="entry name" value="REVERSE TRANSCRIPTASE DOMAIN-CONTAINING PROTEIN"/>
    <property type="match status" value="1"/>
</dbReference>
<accession>U6KDA5</accession>
<dbReference type="OrthoDB" id="346743at2759"/>
<feature type="domain" description="Reverse transcriptase" evidence="2">
    <location>
        <begin position="282"/>
        <end position="415"/>
    </location>
</feature>
<evidence type="ECO:0000259" key="2">
    <source>
        <dbReference type="Pfam" id="PF00078"/>
    </source>
</evidence>
<dbReference type="VEuPathDB" id="ToxoDB:EMH_0051090"/>
<dbReference type="AlphaFoldDB" id="U6KDA5"/>
<dbReference type="PANTHER" id="PTHR35450">
    <property type="entry name" value="REVERSE TRANSCRIPTASE DOMAIN-CONTAINING PROTEIN"/>
    <property type="match status" value="1"/>
</dbReference>
<evidence type="ECO:0000313" key="4">
    <source>
        <dbReference type="Proteomes" id="UP000030744"/>
    </source>
</evidence>
<dbReference type="Proteomes" id="UP000030744">
    <property type="component" value="Unassembled WGS sequence"/>
</dbReference>
<feature type="compositionally biased region" description="Low complexity" evidence="1">
    <location>
        <begin position="32"/>
        <end position="42"/>
    </location>
</feature>
<keyword evidence="4" id="KW-1185">Reference proteome</keyword>
<organism evidence="3 4">
    <name type="scientific">Eimeria mitis</name>
    <dbReference type="NCBI Taxonomy" id="44415"/>
    <lineage>
        <taxon>Eukaryota</taxon>
        <taxon>Sar</taxon>
        <taxon>Alveolata</taxon>
        <taxon>Apicomplexa</taxon>
        <taxon>Conoidasida</taxon>
        <taxon>Coccidia</taxon>
        <taxon>Eucoccidiorida</taxon>
        <taxon>Eimeriorina</taxon>
        <taxon>Eimeriidae</taxon>
        <taxon>Eimeria</taxon>
    </lineage>
</organism>
<protein>
    <recommendedName>
        <fullName evidence="2">Reverse transcriptase domain-containing protein</fullName>
    </recommendedName>
</protein>
<gene>
    <name evidence="3" type="ORF">EMH_0051090</name>
</gene>
<feature type="region of interest" description="Disordered" evidence="1">
    <location>
        <begin position="16"/>
        <end position="70"/>
    </location>
</feature>
<proteinExistence type="predicted"/>
<dbReference type="GeneID" id="60404079"/>
<dbReference type="CDD" id="cd01650">
    <property type="entry name" value="RT_nLTR_like"/>
    <property type="match status" value="1"/>
</dbReference>
<dbReference type="InterPro" id="IPR000477">
    <property type="entry name" value="RT_dom"/>
</dbReference>
<name>U6KDA5_9EIME</name>
<reference evidence="3" key="1">
    <citation type="submission" date="2013-10" db="EMBL/GenBank/DDBJ databases">
        <title>Genomic analysis of the causative agents of coccidiosis in chickens.</title>
        <authorList>
            <person name="Reid A.J."/>
            <person name="Blake D."/>
            <person name="Billington K."/>
            <person name="Browne H."/>
            <person name="Dunn M."/>
            <person name="Hung S."/>
            <person name="Kawahara F."/>
            <person name="Miranda-Saavedra D."/>
            <person name="Mourier T."/>
            <person name="Nagra H."/>
            <person name="Otto T.D."/>
            <person name="Rawlings N."/>
            <person name="Sanchez A."/>
            <person name="Sanders M."/>
            <person name="Subramaniam C."/>
            <person name="Tay Y."/>
            <person name="Dear P."/>
            <person name="Doerig C."/>
            <person name="Gruber A."/>
            <person name="Parkinson J."/>
            <person name="Shirley M."/>
            <person name="Wan K.L."/>
            <person name="Berriman M."/>
            <person name="Tomley F."/>
            <person name="Pain A."/>
        </authorList>
    </citation>
    <scope>NUCLEOTIDE SEQUENCE [LARGE SCALE GENOMIC DNA]</scope>
    <source>
        <strain evidence="3">Houghton</strain>
    </source>
</reference>
<dbReference type="Pfam" id="PF00078">
    <property type="entry name" value="RVT_1"/>
    <property type="match status" value="1"/>
</dbReference>
<evidence type="ECO:0000313" key="3">
    <source>
        <dbReference type="EMBL" id="CDJ35995.1"/>
    </source>
</evidence>